<reference evidence="1" key="1">
    <citation type="submission" date="2014-11" db="EMBL/GenBank/DDBJ databases">
        <authorList>
            <person name="Amaro Gonzalez C."/>
        </authorList>
    </citation>
    <scope>NUCLEOTIDE SEQUENCE</scope>
</reference>
<dbReference type="EMBL" id="GBXM01018120">
    <property type="protein sequence ID" value="JAH90457.1"/>
    <property type="molecule type" value="Transcribed_RNA"/>
</dbReference>
<accession>A0A0E9WJD7</accession>
<reference evidence="1" key="2">
    <citation type="journal article" date="2015" name="Fish Shellfish Immunol.">
        <title>Early steps in the European eel (Anguilla anguilla)-Vibrio vulnificus interaction in the gills: Role of the RtxA13 toxin.</title>
        <authorList>
            <person name="Callol A."/>
            <person name="Pajuelo D."/>
            <person name="Ebbesson L."/>
            <person name="Teles M."/>
            <person name="MacKenzie S."/>
            <person name="Amaro C."/>
        </authorList>
    </citation>
    <scope>NUCLEOTIDE SEQUENCE</scope>
</reference>
<protein>
    <submittedName>
        <fullName evidence="1">Uncharacterized protein</fullName>
    </submittedName>
</protein>
<sequence>MNVSITVWINVNLVLPRQVDCFNEPSPVF</sequence>
<organism evidence="1">
    <name type="scientific">Anguilla anguilla</name>
    <name type="common">European freshwater eel</name>
    <name type="synonym">Muraena anguilla</name>
    <dbReference type="NCBI Taxonomy" id="7936"/>
    <lineage>
        <taxon>Eukaryota</taxon>
        <taxon>Metazoa</taxon>
        <taxon>Chordata</taxon>
        <taxon>Craniata</taxon>
        <taxon>Vertebrata</taxon>
        <taxon>Euteleostomi</taxon>
        <taxon>Actinopterygii</taxon>
        <taxon>Neopterygii</taxon>
        <taxon>Teleostei</taxon>
        <taxon>Anguilliformes</taxon>
        <taxon>Anguillidae</taxon>
        <taxon>Anguilla</taxon>
    </lineage>
</organism>
<evidence type="ECO:0000313" key="1">
    <source>
        <dbReference type="EMBL" id="JAH90457.1"/>
    </source>
</evidence>
<name>A0A0E9WJD7_ANGAN</name>
<proteinExistence type="predicted"/>
<dbReference type="AlphaFoldDB" id="A0A0E9WJD7"/>